<reference evidence="7" key="2">
    <citation type="submission" date="2020-08" db="EMBL/GenBank/DDBJ databases">
        <title>Plant Genome Project.</title>
        <authorList>
            <person name="Zhang R.-G."/>
        </authorList>
    </citation>
    <scope>NUCLEOTIDE SEQUENCE</scope>
    <source>
        <strain evidence="7">Huo1</strain>
        <tissue evidence="7">Leaf</tissue>
    </source>
</reference>
<dbReference type="Pfam" id="PF12906">
    <property type="entry name" value="RINGv"/>
    <property type="match status" value="1"/>
</dbReference>
<organism evidence="7">
    <name type="scientific">Salvia splendens</name>
    <name type="common">Scarlet sage</name>
    <dbReference type="NCBI Taxonomy" id="180675"/>
    <lineage>
        <taxon>Eukaryota</taxon>
        <taxon>Viridiplantae</taxon>
        <taxon>Streptophyta</taxon>
        <taxon>Embryophyta</taxon>
        <taxon>Tracheophyta</taxon>
        <taxon>Spermatophyta</taxon>
        <taxon>Magnoliopsida</taxon>
        <taxon>eudicotyledons</taxon>
        <taxon>Gunneridae</taxon>
        <taxon>Pentapetalae</taxon>
        <taxon>asterids</taxon>
        <taxon>lamiids</taxon>
        <taxon>Lamiales</taxon>
        <taxon>Lamiaceae</taxon>
        <taxon>Nepetoideae</taxon>
        <taxon>Mentheae</taxon>
        <taxon>Salviinae</taxon>
        <taxon>Salvia</taxon>
        <taxon>Salvia subgen. Calosphace</taxon>
        <taxon>core Calosphace</taxon>
    </lineage>
</organism>
<protein>
    <recommendedName>
        <fullName evidence="6">RING-CH-type domain-containing protein</fullName>
    </recommendedName>
</protein>
<dbReference type="PROSITE" id="PS51292">
    <property type="entry name" value="ZF_RING_CH"/>
    <property type="match status" value="1"/>
</dbReference>
<evidence type="ECO:0000256" key="3">
    <source>
        <dbReference type="ARBA" id="ARBA00022833"/>
    </source>
</evidence>
<dbReference type="Gene3D" id="3.30.40.10">
    <property type="entry name" value="Zinc/RING finger domain, C3HC4 (zinc finger)"/>
    <property type="match status" value="1"/>
</dbReference>
<keyword evidence="5" id="KW-1133">Transmembrane helix</keyword>
<dbReference type="GO" id="GO:0008270">
    <property type="term" value="F:zinc ion binding"/>
    <property type="evidence" value="ECO:0007669"/>
    <property type="project" value="UniProtKB-KW"/>
</dbReference>
<keyword evidence="5" id="KW-0812">Transmembrane</keyword>
<evidence type="ECO:0000313" key="7">
    <source>
        <dbReference type="EMBL" id="KAG6399959.1"/>
    </source>
</evidence>
<accession>A0A8X8ZDF5</accession>
<name>A0A8X8ZDF5_SALSN</name>
<dbReference type="InterPro" id="IPR011016">
    <property type="entry name" value="Znf_RING-CH"/>
</dbReference>
<dbReference type="SMART" id="SM00744">
    <property type="entry name" value="RINGv"/>
    <property type="match status" value="1"/>
</dbReference>
<keyword evidence="3" id="KW-0862">Zinc</keyword>
<evidence type="ECO:0000313" key="8">
    <source>
        <dbReference type="Proteomes" id="UP000298416"/>
    </source>
</evidence>
<dbReference type="PANTHER" id="PTHR23012">
    <property type="entry name" value="RING/FYVE/PHD ZINC FINGER DOMAIN-CONTAINING"/>
    <property type="match status" value="1"/>
</dbReference>
<evidence type="ECO:0000256" key="4">
    <source>
        <dbReference type="SAM" id="MobiDB-lite"/>
    </source>
</evidence>
<feature type="region of interest" description="Disordered" evidence="4">
    <location>
        <begin position="1"/>
        <end position="44"/>
    </location>
</feature>
<feature type="transmembrane region" description="Helical" evidence="5">
    <location>
        <begin position="257"/>
        <end position="276"/>
    </location>
</feature>
<keyword evidence="5" id="KW-0472">Membrane</keyword>
<dbReference type="InterPro" id="IPR033275">
    <property type="entry name" value="MARCH-like"/>
</dbReference>
<feature type="transmembrane region" description="Helical" evidence="5">
    <location>
        <begin position="296"/>
        <end position="318"/>
    </location>
</feature>
<comment type="caution">
    <text evidence="7">The sequence shown here is derived from an EMBL/GenBank/DDBJ whole genome shotgun (WGS) entry which is preliminary data.</text>
</comment>
<keyword evidence="1" id="KW-0479">Metal-binding</keyword>
<dbReference type="Proteomes" id="UP000298416">
    <property type="component" value="Unassembled WGS sequence"/>
</dbReference>
<evidence type="ECO:0000256" key="2">
    <source>
        <dbReference type="ARBA" id="ARBA00022771"/>
    </source>
</evidence>
<dbReference type="GO" id="GO:0004842">
    <property type="term" value="F:ubiquitin-protein transferase activity"/>
    <property type="evidence" value="ECO:0007669"/>
    <property type="project" value="TreeGrafter"/>
</dbReference>
<dbReference type="GO" id="GO:0016020">
    <property type="term" value="C:membrane"/>
    <property type="evidence" value="ECO:0007669"/>
    <property type="project" value="TreeGrafter"/>
</dbReference>
<dbReference type="InterPro" id="IPR022143">
    <property type="entry name" value="DUF3675"/>
</dbReference>
<dbReference type="PANTHER" id="PTHR23012:SF175">
    <property type="entry name" value="RING_FYVE_PHD ZINC FINGER SUPERFAMILY PROTEIN"/>
    <property type="match status" value="1"/>
</dbReference>
<dbReference type="CDD" id="cd16495">
    <property type="entry name" value="RING_CH-C4HC3_MARCH"/>
    <property type="match status" value="1"/>
</dbReference>
<dbReference type="GO" id="GO:0016567">
    <property type="term" value="P:protein ubiquitination"/>
    <property type="evidence" value="ECO:0007669"/>
    <property type="project" value="TreeGrafter"/>
</dbReference>
<dbReference type="AlphaFoldDB" id="A0A8X8ZDF5"/>
<keyword evidence="8" id="KW-1185">Reference proteome</keyword>
<sequence length="377" mass="41386">MAEPLVWNVNQLPKTEAGQPVPETVGLNRKKPEMEGSSSSMTEDSHVAVTVNNEEEDENAPLIGMGECRICQEEDSVNNLESPCACSGSLKVKCSLDACSFDLLQFAHRKCVQHWCNEKGDITCEICHQRKQRYEQWRRRVVNREAAQGEADTENQAAPAFRAKHYTRNGFASHVVYPEKIPSQCLGCVKGQYQPGYTAVPRPQPDETIIDIGGVWQISGTPLDMHDPRLLAIAEAERQLFDADYDDYNNANSSGAAFCRSAALILMALLLLRHALSITDDGDGDGEDDASTFLSLFLLRAVGFLMPCYIMIWAISILQRRRQRQEAAALAAAQFAIVVQSAQSRGLLVTSAAQAVTPLVTPHAASTSVAAPQQEHV</sequence>
<dbReference type="SUPFAM" id="SSF57850">
    <property type="entry name" value="RING/U-box"/>
    <property type="match status" value="1"/>
</dbReference>
<dbReference type="EMBL" id="PNBA02000015">
    <property type="protein sequence ID" value="KAG6399959.1"/>
    <property type="molecule type" value="Genomic_DNA"/>
</dbReference>
<gene>
    <name evidence="7" type="ORF">SASPL_141447</name>
</gene>
<evidence type="ECO:0000256" key="5">
    <source>
        <dbReference type="SAM" id="Phobius"/>
    </source>
</evidence>
<evidence type="ECO:0000259" key="6">
    <source>
        <dbReference type="PROSITE" id="PS51292"/>
    </source>
</evidence>
<proteinExistence type="predicted"/>
<evidence type="ECO:0000256" key="1">
    <source>
        <dbReference type="ARBA" id="ARBA00022723"/>
    </source>
</evidence>
<reference evidence="7" key="1">
    <citation type="submission" date="2018-01" db="EMBL/GenBank/DDBJ databases">
        <authorList>
            <person name="Mao J.F."/>
        </authorList>
    </citation>
    <scope>NUCLEOTIDE SEQUENCE</scope>
    <source>
        <strain evidence="7">Huo1</strain>
        <tissue evidence="7">Leaf</tissue>
    </source>
</reference>
<feature type="domain" description="RING-CH-type" evidence="6">
    <location>
        <begin position="60"/>
        <end position="134"/>
    </location>
</feature>
<keyword evidence="2" id="KW-0863">Zinc-finger</keyword>
<dbReference type="InterPro" id="IPR013083">
    <property type="entry name" value="Znf_RING/FYVE/PHD"/>
</dbReference>
<dbReference type="Pfam" id="PF12428">
    <property type="entry name" value="DUF3675"/>
    <property type="match status" value="1"/>
</dbReference>